<sequence>MASGNDMKSANNTYDGFITLVKVGTVASVIVAAFVVMLIAS</sequence>
<feature type="domain" description="Cytochrome c oxidase subunit IV bacterial aa3 type" evidence="2">
    <location>
        <begin position="2"/>
        <end position="38"/>
    </location>
</feature>
<feature type="transmembrane region" description="Helical" evidence="1">
    <location>
        <begin position="20"/>
        <end position="40"/>
    </location>
</feature>
<dbReference type="Proteomes" id="UP000561459">
    <property type="component" value="Unassembled WGS sequence"/>
</dbReference>
<dbReference type="InterPro" id="IPR012422">
    <property type="entry name" value="Cyt_c_oxidase_su4_bac-aa3"/>
</dbReference>
<dbReference type="EMBL" id="JACIDY010000006">
    <property type="protein sequence ID" value="MBB3940843.1"/>
    <property type="molecule type" value="Genomic_DNA"/>
</dbReference>
<name>A0A7W6C4R8_9SPHN</name>
<dbReference type="AlphaFoldDB" id="A0A7W6C4R8"/>
<keyword evidence="1" id="KW-0812">Transmembrane</keyword>
<comment type="caution">
    <text evidence="3">The sequence shown here is derived from an EMBL/GenBank/DDBJ whole genome shotgun (WGS) entry which is preliminary data.</text>
</comment>
<accession>A0A7W6C4R8</accession>
<evidence type="ECO:0000313" key="4">
    <source>
        <dbReference type="Proteomes" id="UP000561459"/>
    </source>
</evidence>
<dbReference type="Pfam" id="PF07835">
    <property type="entry name" value="COX4_pro_2"/>
    <property type="match status" value="1"/>
</dbReference>
<keyword evidence="1" id="KW-1133">Transmembrane helix</keyword>
<dbReference type="InterPro" id="IPR036596">
    <property type="entry name" value="Cyt-C_aa3_sf"/>
</dbReference>
<dbReference type="Gene3D" id="1.20.5.160">
    <property type="entry name" value="Bacterial aa3 type cytochrome c oxidase subunit IV"/>
    <property type="match status" value="1"/>
</dbReference>
<organism evidence="3 4">
    <name type="scientific">Novosphingobium fluoreni</name>
    <dbReference type="NCBI Taxonomy" id="1391222"/>
    <lineage>
        <taxon>Bacteria</taxon>
        <taxon>Pseudomonadati</taxon>
        <taxon>Pseudomonadota</taxon>
        <taxon>Alphaproteobacteria</taxon>
        <taxon>Sphingomonadales</taxon>
        <taxon>Sphingomonadaceae</taxon>
        <taxon>Novosphingobium</taxon>
    </lineage>
</organism>
<reference evidence="3 4" key="1">
    <citation type="submission" date="2020-08" db="EMBL/GenBank/DDBJ databases">
        <title>Genomic Encyclopedia of Type Strains, Phase IV (KMG-IV): sequencing the most valuable type-strain genomes for metagenomic binning, comparative biology and taxonomic classification.</title>
        <authorList>
            <person name="Goeker M."/>
        </authorList>
    </citation>
    <scope>NUCLEOTIDE SEQUENCE [LARGE SCALE GENOMIC DNA]</scope>
    <source>
        <strain evidence="3 4">DSM 27568</strain>
    </source>
</reference>
<evidence type="ECO:0000313" key="3">
    <source>
        <dbReference type="EMBL" id="MBB3940843.1"/>
    </source>
</evidence>
<keyword evidence="1" id="KW-0472">Membrane</keyword>
<evidence type="ECO:0000256" key="1">
    <source>
        <dbReference type="SAM" id="Phobius"/>
    </source>
</evidence>
<gene>
    <name evidence="3" type="ORF">GGR39_002506</name>
</gene>
<dbReference type="SUPFAM" id="SSF81469">
    <property type="entry name" value="Bacterial aa3 type cytochrome c oxidase subunit IV"/>
    <property type="match status" value="1"/>
</dbReference>
<proteinExistence type="predicted"/>
<keyword evidence="4" id="KW-1185">Reference proteome</keyword>
<evidence type="ECO:0000259" key="2">
    <source>
        <dbReference type="Pfam" id="PF07835"/>
    </source>
</evidence>
<protein>
    <recommendedName>
        <fullName evidence="2">Cytochrome c oxidase subunit IV bacterial aa3 type domain-containing protein</fullName>
    </recommendedName>
</protein>